<reference evidence="2 3" key="1">
    <citation type="journal article" date="2019" name="Genome Biol. Evol.">
        <title>Insights into the evolution of the New World diploid cottons (Gossypium, subgenus Houzingenia) based on genome sequencing.</title>
        <authorList>
            <person name="Grover C.E."/>
            <person name="Arick M.A. 2nd"/>
            <person name="Thrash A."/>
            <person name="Conover J.L."/>
            <person name="Sanders W.S."/>
            <person name="Peterson D.G."/>
            <person name="Frelichowski J.E."/>
            <person name="Scheffler J.A."/>
            <person name="Scheffler B.E."/>
            <person name="Wendel J.F."/>
        </authorList>
    </citation>
    <scope>NUCLEOTIDE SEQUENCE [LARGE SCALE GENOMIC DNA]</scope>
    <source>
        <strain evidence="2">157</strain>
        <tissue evidence="2">Leaf</tissue>
    </source>
</reference>
<keyword evidence="3" id="KW-1185">Reference proteome</keyword>
<protein>
    <submittedName>
        <fullName evidence="2">Uncharacterized protein</fullName>
    </submittedName>
</protein>
<dbReference type="Proteomes" id="UP000593572">
    <property type="component" value="Unassembled WGS sequence"/>
</dbReference>
<evidence type="ECO:0000313" key="2">
    <source>
        <dbReference type="EMBL" id="MBA0551019.1"/>
    </source>
</evidence>
<proteinExistence type="predicted"/>
<comment type="caution">
    <text evidence="2">The sequence shown here is derived from an EMBL/GenBank/DDBJ whole genome shotgun (WGS) entry which is preliminary data.</text>
</comment>
<name>A0A7J8LF66_9ROSI</name>
<sequence>MMKLLCLDDFKHKKINSNWSPSDILLQVTEVDQLTFNNGVELKRKRTLTTLEEEDDREWEAPKPKLKRNKKQHKAVCQLPPPGM</sequence>
<organism evidence="2 3">
    <name type="scientific">Gossypium lobatum</name>
    <dbReference type="NCBI Taxonomy" id="34289"/>
    <lineage>
        <taxon>Eukaryota</taxon>
        <taxon>Viridiplantae</taxon>
        <taxon>Streptophyta</taxon>
        <taxon>Embryophyta</taxon>
        <taxon>Tracheophyta</taxon>
        <taxon>Spermatophyta</taxon>
        <taxon>Magnoliopsida</taxon>
        <taxon>eudicotyledons</taxon>
        <taxon>Gunneridae</taxon>
        <taxon>Pentapetalae</taxon>
        <taxon>rosids</taxon>
        <taxon>malvids</taxon>
        <taxon>Malvales</taxon>
        <taxon>Malvaceae</taxon>
        <taxon>Malvoideae</taxon>
        <taxon>Gossypium</taxon>
    </lineage>
</organism>
<evidence type="ECO:0000313" key="3">
    <source>
        <dbReference type="Proteomes" id="UP000593572"/>
    </source>
</evidence>
<gene>
    <name evidence="2" type="ORF">Golob_021923</name>
</gene>
<accession>A0A7J8LF66</accession>
<feature type="compositionally biased region" description="Basic residues" evidence="1">
    <location>
        <begin position="64"/>
        <end position="74"/>
    </location>
</feature>
<evidence type="ECO:0000256" key="1">
    <source>
        <dbReference type="SAM" id="MobiDB-lite"/>
    </source>
</evidence>
<dbReference type="AlphaFoldDB" id="A0A7J8LF66"/>
<dbReference type="EMBL" id="JABEZX010000002">
    <property type="protein sequence ID" value="MBA0551019.1"/>
    <property type="molecule type" value="Genomic_DNA"/>
</dbReference>
<feature type="region of interest" description="Disordered" evidence="1">
    <location>
        <begin position="51"/>
        <end position="84"/>
    </location>
</feature>